<dbReference type="SMART" id="SM00228">
    <property type="entry name" value="PDZ"/>
    <property type="match status" value="2"/>
</dbReference>
<keyword evidence="2" id="KW-0677">Repeat</keyword>
<dbReference type="PANTHER" id="PTHR23116">
    <property type="entry name" value="PDZ DOMAIN CONTAINING WHIRLIN AND HARMONIN-RELATED"/>
    <property type="match status" value="1"/>
</dbReference>
<dbReference type="InterPro" id="IPR036034">
    <property type="entry name" value="PDZ_sf"/>
</dbReference>
<dbReference type="InterPro" id="IPR001478">
    <property type="entry name" value="PDZ"/>
</dbReference>
<accession>A0A8C2RQG8</accession>
<reference evidence="5" key="2">
    <citation type="submission" date="2025-08" db="UniProtKB">
        <authorList>
            <consortium name="Ensembl"/>
        </authorList>
    </citation>
    <scope>IDENTIFICATION</scope>
</reference>
<sequence>MAHGFAVGFDPLGLGDLSSSSLSSLSSRGHLGSESGSATRYLLRKQRLLNGPPRGIRASSPMGRVILINSPIEERAGLCVGDKITEVNGLSLESTTMGSAVKVLTGSSRLHMMVRRMGRVPGIKFSKEKTTCSTPSESSSEDGARRIVHLYTTSDDFCLGFNIRGGKEFGLGIYVSKVDHGGLAEENGIKVGDQVLAANGVRFDDISHSQAVEVLKGQTHIMLTIKVGHRAGQRLDFRGGT</sequence>
<dbReference type="AlphaFoldDB" id="A0A8C2RQG8"/>
<feature type="domain" description="PDZ" evidence="4">
    <location>
        <begin position="66"/>
        <end position="107"/>
    </location>
</feature>
<comment type="subcellular location">
    <subcellularLocation>
        <location evidence="1">Cell projection</location>
    </subcellularLocation>
</comment>
<organism evidence="5">
    <name type="scientific">Capra hircus</name>
    <name type="common">Goat</name>
    <dbReference type="NCBI Taxonomy" id="9925"/>
    <lineage>
        <taxon>Eukaryota</taxon>
        <taxon>Metazoa</taxon>
        <taxon>Chordata</taxon>
        <taxon>Craniata</taxon>
        <taxon>Vertebrata</taxon>
        <taxon>Euteleostomi</taxon>
        <taxon>Mammalia</taxon>
        <taxon>Eutheria</taxon>
        <taxon>Laurasiatheria</taxon>
        <taxon>Artiodactyla</taxon>
        <taxon>Ruminantia</taxon>
        <taxon>Pecora</taxon>
        <taxon>Bovidae</taxon>
        <taxon>Caprinae</taxon>
        <taxon>Capra</taxon>
    </lineage>
</organism>
<proteinExistence type="predicted"/>
<dbReference type="PROSITE" id="PS50106">
    <property type="entry name" value="PDZ"/>
    <property type="match status" value="2"/>
</dbReference>
<dbReference type="SUPFAM" id="SSF50156">
    <property type="entry name" value="PDZ domain-like"/>
    <property type="match status" value="2"/>
</dbReference>
<dbReference type="GO" id="GO:0005929">
    <property type="term" value="C:cilium"/>
    <property type="evidence" value="ECO:0007669"/>
    <property type="project" value="TreeGrafter"/>
</dbReference>
<dbReference type="Pfam" id="PF00595">
    <property type="entry name" value="PDZ"/>
    <property type="match status" value="2"/>
</dbReference>
<evidence type="ECO:0000256" key="3">
    <source>
        <dbReference type="ARBA" id="ARBA00023273"/>
    </source>
</evidence>
<reference evidence="5" key="1">
    <citation type="submission" date="2019-03" db="EMBL/GenBank/DDBJ databases">
        <title>Genome sequencing and reference-guided assembly of Black Bengal Goat (Capra hircus).</title>
        <authorList>
            <person name="Siddiki A.Z."/>
            <person name="Baten A."/>
            <person name="Billah M."/>
            <person name="Alam M.A.U."/>
            <person name="Shawrob K.S.M."/>
            <person name="Saha S."/>
            <person name="Chowdhury M."/>
            <person name="Rahman A.H."/>
            <person name="Stear M."/>
            <person name="Miah G."/>
            <person name="Das G.B."/>
            <person name="Hossain M.M."/>
            <person name="Kumkum M."/>
            <person name="Islam M.S."/>
            <person name="Mollah A.M."/>
            <person name="Ahsan A."/>
            <person name="Tusar F."/>
            <person name="Khan M.K.I."/>
        </authorList>
    </citation>
    <scope>NUCLEOTIDE SEQUENCE [LARGE SCALE GENOMIC DNA]</scope>
</reference>
<dbReference type="InterPro" id="IPR051844">
    <property type="entry name" value="USH2_Complex_Protein"/>
</dbReference>
<evidence type="ECO:0000259" key="4">
    <source>
        <dbReference type="PROSITE" id="PS50106"/>
    </source>
</evidence>
<evidence type="ECO:0000313" key="5">
    <source>
        <dbReference type="Ensembl" id="ENSCHIP00010031890.1"/>
    </source>
</evidence>
<name>A0A8C2RQG8_CAPHI</name>
<protein>
    <recommendedName>
        <fullName evidence="4">PDZ domain-containing protein</fullName>
    </recommendedName>
</protein>
<evidence type="ECO:0000256" key="1">
    <source>
        <dbReference type="ARBA" id="ARBA00004316"/>
    </source>
</evidence>
<dbReference type="PANTHER" id="PTHR23116:SF29">
    <property type="entry name" value="PDZ DOMAIN-CONTAINING PROTEIN 7"/>
    <property type="match status" value="1"/>
</dbReference>
<dbReference type="GO" id="GO:0007605">
    <property type="term" value="P:sensory perception of sound"/>
    <property type="evidence" value="ECO:0007669"/>
    <property type="project" value="TreeGrafter"/>
</dbReference>
<dbReference type="GO" id="GO:0005886">
    <property type="term" value="C:plasma membrane"/>
    <property type="evidence" value="ECO:0007669"/>
    <property type="project" value="TreeGrafter"/>
</dbReference>
<feature type="domain" description="PDZ" evidence="4">
    <location>
        <begin position="147"/>
        <end position="216"/>
    </location>
</feature>
<dbReference type="Ensembl" id="ENSCHIT00010044864.1">
    <property type="protein sequence ID" value="ENSCHIP00010031890.1"/>
    <property type="gene ID" value="ENSCHIG00010023436.1"/>
</dbReference>
<dbReference type="Gene3D" id="2.30.42.10">
    <property type="match status" value="2"/>
</dbReference>
<evidence type="ECO:0000256" key="2">
    <source>
        <dbReference type="ARBA" id="ARBA00022737"/>
    </source>
</evidence>
<keyword evidence="3" id="KW-0966">Cell projection</keyword>
<dbReference type="GO" id="GO:0002142">
    <property type="term" value="C:stereocilia ankle link complex"/>
    <property type="evidence" value="ECO:0007669"/>
    <property type="project" value="TreeGrafter"/>
</dbReference>
<dbReference type="CDD" id="cd10834">
    <property type="entry name" value="PDZ2_PDZD7-like"/>
    <property type="match status" value="1"/>
</dbReference>
<dbReference type="GO" id="GO:0060088">
    <property type="term" value="P:auditory receptor cell stereocilium organization"/>
    <property type="evidence" value="ECO:0007669"/>
    <property type="project" value="TreeGrafter"/>
</dbReference>
<dbReference type="FunFam" id="2.30.42.10:FF:000090">
    <property type="entry name" value="PDZ domain containing 7"/>
    <property type="match status" value="1"/>
</dbReference>
<dbReference type="GO" id="GO:0032426">
    <property type="term" value="C:stereocilium tip"/>
    <property type="evidence" value="ECO:0007669"/>
    <property type="project" value="TreeGrafter"/>
</dbReference>